<proteinExistence type="inferred from homology"/>
<dbReference type="CDD" id="cd16147">
    <property type="entry name" value="G6S"/>
    <property type="match status" value="1"/>
</dbReference>
<keyword evidence="6" id="KW-1185">Reference proteome</keyword>
<dbReference type="GO" id="GO:0004065">
    <property type="term" value="F:arylsulfatase activity"/>
    <property type="evidence" value="ECO:0007669"/>
    <property type="project" value="InterPro"/>
</dbReference>
<evidence type="ECO:0000256" key="3">
    <source>
        <dbReference type="SAM" id="SignalP"/>
    </source>
</evidence>
<feature type="modified residue" description="3-oxoalanine (Cys)" evidence="2">
    <location>
        <position position="82"/>
    </location>
</feature>
<dbReference type="PANTHER" id="PTHR43108">
    <property type="entry name" value="N-ACETYLGLUCOSAMINE-6-SULFATASE FAMILY MEMBER"/>
    <property type="match status" value="1"/>
</dbReference>
<evidence type="ECO:0000256" key="1">
    <source>
        <dbReference type="ARBA" id="ARBA00008779"/>
    </source>
</evidence>
<dbReference type="PIRSF" id="PIRSF000972">
    <property type="entry name" value="Arylsulf_plant"/>
    <property type="match status" value="1"/>
</dbReference>
<dbReference type="GO" id="GO:0005539">
    <property type="term" value="F:glycosaminoglycan binding"/>
    <property type="evidence" value="ECO:0007669"/>
    <property type="project" value="TreeGrafter"/>
</dbReference>
<feature type="chain" id="PRO_5040944567" description="Sulfatase N-terminal domain-containing protein" evidence="3">
    <location>
        <begin position="21"/>
        <end position="545"/>
    </location>
</feature>
<evidence type="ECO:0000259" key="4">
    <source>
        <dbReference type="Pfam" id="PF00884"/>
    </source>
</evidence>
<comment type="PTM">
    <text evidence="2">The conversion to 3-oxoalanine (also known as C-formylglycine, FGly), of a serine or cysteine residue in prokaryotes and of a cysteine residue in eukaryotes, is critical for catalytic activity.</text>
</comment>
<dbReference type="SUPFAM" id="SSF53649">
    <property type="entry name" value="Alkaline phosphatase-like"/>
    <property type="match status" value="1"/>
</dbReference>
<protein>
    <recommendedName>
        <fullName evidence="4">Sulfatase N-terminal domain-containing protein</fullName>
    </recommendedName>
</protein>
<accession>A0A9W8GHH5</accession>
<dbReference type="GO" id="GO:0018958">
    <property type="term" value="P:phenol-containing compound metabolic process"/>
    <property type="evidence" value="ECO:0007669"/>
    <property type="project" value="InterPro"/>
</dbReference>
<evidence type="ECO:0000313" key="5">
    <source>
        <dbReference type="EMBL" id="KAJ2683477.1"/>
    </source>
</evidence>
<dbReference type="AlphaFoldDB" id="A0A9W8GHH5"/>
<dbReference type="InterPro" id="IPR000917">
    <property type="entry name" value="Sulfatase_N"/>
</dbReference>
<evidence type="ECO:0000313" key="6">
    <source>
        <dbReference type="Proteomes" id="UP001151516"/>
    </source>
</evidence>
<name>A0A9W8GHH5_9FUNG</name>
<comment type="similarity">
    <text evidence="1">Belongs to the sulfatase family.</text>
</comment>
<dbReference type="InterPro" id="IPR017850">
    <property type="entry name" value="Alkaline_phosphatase_core_sf"/>
</dbReference>
<dbReference type="InterPro" id="IPR012083">
    <property type="entry name" value="Arylsulfatase"/>
</dbReference>
<gene>
    <name evidence="5" type="ORF">IWW39_005484</name>
</gene>
<feature type="signal peptide" evidence="3">
    <location>
        <begin position="1"/>
        <end position="20"/>
    </location>
</feature>
<dbReference type="Gene3D" id="3.40.720.10">
    <property type="entry name" value="Alkaline Phosphatase, subunit A"/>
    <property type="match status" value="1"/>
</dbReference>
<evidence type="ECO:0000256" key="2">
    <source>
        <dbReference type="PIRSR" id="PIRSR000972-50"/>
    </source>
</evidence>
<reference evidence="5" key="1">
    <citation type="submission" date="2022-07" db="EMBL/GenBank/DDBJ databases">
        <title>Phylogenomic reconstructions and comparative analyses of Kickxellomycotina fungi.</title>
        <authorList>
            <person name="Reynolds N.K."/>
            <person name="Stajich J.E."/>
            <person name="Barry K."/>
            <person name="Grigoriev I.V."/>
            <person name="Crous P."/>
            <person name="Smith M.E."/>
        </authorList>
    </citation>
    <scope>NUCLEOTIDE SEQUENCE</scope>
    <source>
        <strain evidence="5">CBS 109367</strain>
    </source>
</reference>
<keyword evidence="3" id="KW-0732">Signal</keyword>
<feature type="domain" description="Sulfatase N-terminal" evidence="4">
    <location>
        <begin position="38"/>
        <end position="382"/>
    </location>
</feature>
<dbReference type="Proteomes" id="UP001151516">
    <property type="component" value="Unassembled WGS sequence"/>
</dbReference>
<comment type="caution">
    <text evidence="5">The sequence shown here is derived from an EMBL/GenBank/DDBJ whole genome shotgun (WGS) entry which is preliminary data.</text>
</comment>
<organism evidence="5 6">
    <name type="scientific">Coemansia spiralis</name>
    <dbReference type="NCBI Taxonomy" id="417178"/>
    <lineage>
        <taxon>Eukaryota</taxon>
        <taxon>Fungi</taxon>
        <taxon>Fungi incertae sedis</taxon>
        <taxon>Zoopagomycota</taxon>
        <taxon>Kickxellomycotina</taxon>
        <taxon>Kickxellomycetes</taxon>
        <taxon>Kickxellales</taxon>
        <taxon>Kickxellaceae</taxon>
        <taxon>Coemansia</taxon>
    </lineage>
</organism>
<dbReference type="Pfam" id="PF00884">
    <property type="entry name" value="Sulfatase"/>
    <property type="match status" value="1"/>
</dbReference>
<dbReference type="PANTHER" id="PTHR43108:SF8">
    <property type="entry name" value="SD21168P"/>
    <property type="match status" value="1"/>
</dbReference>
<dbReference type="EMBL" id="JANBTX010000286">
    <property type="protein sequence ID" value="KAJ2683477.1"/>
    <property type="molecule type" value="Genomic_DNA"/>
</dbReference>
<dbReference type="GO" id="GO:0008449">
    <property type="term" value="F:N-acetylglucosamine-6-sulfatase activity"/>
    <property type="evidence" value="ECO:0007669"/>
    <property type="project" value="TreeGrafter"/>
</dbReference>
<sequence>MKLASIGLVGLLLLARQSFGAPNKCVSPQPPPVTHKKPNFVVILTDDQDQLMNSLDYQPYVKRHFIDEGTSFTKYYTTSAMCCPSRVSLWLGQFAHNHNVTDESRPHGSYYKFQAGNLDDSWLPVWLQEEGYSNHYIGKFINGVNKDNTVAPKGWDHFEPLVSPGIYNFTNPIFSLNGGPLESFPGVYQTDLIRDKSLARIDALVEKKKEGDNPFLLVISPTAPHDEIQEDGTFTPPVPADRHKHLFPDARVPRTPNFNPAVQDKVGWIRDLPLLSPLQVEEIDHHYRQRLRSLQATDELVDSVVKKLAANDLLDNTYLVYTTDNGYHLGQHRLFAGKQTPIENDINIPFIIRGPGIAKKQIKTNPATHSHFPATVLDLAGIKRPTNLDATSLFDPEHTESFNVEFWSNQFTEGGSKLKHKKNSYKALRLISQKHDLYYSVWCTHEHEFYDMKVDPYQLSNNHSAADRKLLDRLDALVVVLHDCKGEVCKFPWRTIHKDGQVHSLDDALDAKHDAFYSALPKFRFKSCKVYYDADNEGAGSSPFS</sequence>
<dbReference type="OrthoDB" id="103349at2759"/>